<feature type="compositionally biased region" description="Polar residues" evidence="1">
    <location>
        <begin position="733"/>
        <end position="743"/>
    </location>
</feature>
<accession>A0A656QC29</accession>
<organism evidence="2 3">
    <name type="scientific">Caballeronia zhejiangensis</name>
    <dbReference type="NCBI Taxonomy" id="871203"/>
    <lineage>
        <taxon>Bacteria</taxon>
        <taxon>Pseudomonadati</taxon>
        <taxon>Pseudomonadota</taxon>
        <taxon>Betaproteobacteria</taxon>
        <taxon>Burkholderiales</taxon>
        <taxon>Burkholderiaceae</taxon>
        <taxon>Caballeronia</taxon>
    </lineage>
</organism>
<sequence length="743" mass="83237">MFENERVHTDSPVDRMDLGDDAPAEQPDNPLDSPEMDDLHTRLMGFYVQELDRQGENRFQQAVEEDYFDNIQWTEEEARVLKDRGQAPLVYNVIATSVNWIIGSEKRGRTDFNVLPRNKEEGKSAELKTKLLKYLSDVNRTQFHRSRAFEDAVKVGIGWLEDGAQDDDDGETVYSRYESWRNMLWDSASIEYDLSDARYVFRVKWTDIDIAKAYFPKRTEKITNAVTTGSRYGGALGEDIGDDAMDSAEYDRQEHGYSRTLVSNLRDRVRLIECWYRTPMPVQRLYSDKYRGEVYDESHPGHVEDVSSGRGVLIDRISMRVRCAIFTSAGLLWEGASPYRHNRFPFTPVWGYKRGRDGLPYGVIRYMRDIQDDINKRASKALHILSTNKVIMDEGAVEDMDEFIDEVSRPDAVIVKKQGKSIELNVDRELAPAHLELLSRNIQMVQQIGGVTDELMGRSTNAVSGVAIQARQEQGSVSTNKLFDNLRLAVQIQGETQLSLIEQFFTEQKDFRITNMRGTPDFVSVNDGLPENDIVRTKADFVISESDWRASMRAAAAEQLSELIAKMPPQIGLVLLDLLVESMDLPNRDAIVDRIRQVNGQSDPDATEPDPKQAAQQAAQQKAQDQQDRMTEAEIAEKQARADKLAADTAKVQSATILDKVNASLAAEQAAEIAIVAPATAMVADNILKEAGWSAPGAGIIPQQSAQPPMPPQMPPQQPGGAAMVPNGAAPNDVNQLQGLPQQ</sequence>
<proteinExistence type="predicted"/>
<feature type="region of interest" description="Disordered" evidence="1">
    <location>
        <begin position="600"/>
        <end position="633"/>
    </location>
</feature>
<reference evidence="2 3" key="1">
    <citation type="submission" date="2014-03" db="EMBL/GenBank/DDBJ databases">
        <title>Draft Genome Sequences of Four Burkholderia Strains.</title>
        <authorList>
            <person name="Liu X.Y."/>
            <person name="Li C.X."/>
            <person name="Xu J.H."/>
        </authorList>
    </citation>
    <scope>NUCLEOTIDE SEQUENCE [LARGE SCALE GENOMIC DNA]</scope>
    <source>
        <strain evidence="2 3">OP-1</strain>
    </source>
</reference>
<evidence type="ECO:0000256" key="1">
    <source>
        <dbReference type="SAM" id="MobiDB-lite"/>
    </source>
</evidence>
<feature type="region of interest" description="Disordered" evidence="1">
    <location>
        <begin position="1"/>
        <end position="37"/>
    </location>
</feature>
<feature type="region of interest" description="Disordered" evidence="1">
    <location>
        <begin position="698"/>
        <end position="743"/>
    </location>
</feature>
<dbReference type="AlphaFoldDB" id="A0A656QC29"/>
<evidence type="ECO:0000313" key="3">
    <source>
        <dbReference type="Proteomes" id="UP000027451"/>
    </source>
</evidence>
<keyword evidence="3" id="KW-1185">Reference proteome</keyword>
<dbReference type="InterPro" id="IPR032427">
    <property type="entry name" value="P22_portal"/>
</dbReference>
<evidence type="ECO:0008006" key="4">
    <source>
        <dbReference type="Google" id="ProtNLM"/>
    </source>
</evidence>
<protein>
    <recommendedName>
        <fullName evidence="4">Portal protein</fullName>
    </recommendedName>
</protein>
<feature type="compositionally biased region" description="Low complexity" evidence="1">
    <location>
        <begin position="612"/>
        <end position="624"/>
    </location>
</feature>
<name>A0A656QC29_9BURK</name>
<feature type="compositionally biased region" description="Pro residues" evidence="1">
    <location>
        <begin position="708"/>
        <end position="718"/>
    </location>
</feature>
<comment type="caution">
    <text evidence="2">The sequence shown here is derived from an EMBL/GenBank/DDBJ whole genome shotgun (WGS) entry which is preliminary data.</text>
</comment>
<dbReference type="Pfam" id="PF16510">
    <property type="entry name" value="P22_portal"/>
    <property type="match status" value="1"/>
</dbReference>
<feature type="compositionally biased region" description="Basic and acidic residues" evidence="1">
    <location>
        <begin position="1"/>
        <end position="18"/>
    </location>
</feature>
<dbReference type="EMBL" id="JFHD01000040">
    <property type="protein sequence ID" value="KDR25954.1"/>
    <property type="molecule type" value="Genomic_DNA"/>
</dbReference>
<evidence type="ECO:0000313" key="2">
    <source>
        <dbReference type="EMBL" id="KDR25954.1"/>
    </source>
</evidence>
<dbReference type="RefSeq" id="WP_075583586.1">
    <property type="nucleotide sequence ID" value="NZ_JFHD01000040.1"/>
</dbReference>
<dbReference type="Proteomes" id="UP000027451">
    <property type="component" value="Unassembled WGS sequence"/>
</dbReference>
<gene>
    <name evidence="2" type="ORF">BG60_26430</name>
</gene>